<evidence type="ECO:0000256" key="1">
    <source>
        <dbReference type="ARBA" id="ARBA00007521"/>
    </source>
</evidence>
<keyword evidence="2" id="KW-1277">Toxin-antitoxin system</keyword>
<accession>A0A7Z0EKS6</accession>
<dbReference type="RefSeq" id="WP_179822318.1">
    <property type="nucleotide sequence ID" value="NZ_JACCFS010000001.1"/>
</dbReference>
<dbReference type="Pfam" id="PF02452">
    <property type="entry name" value="PemK_toxin"/>
    <property type="match status" value="1"/>
</dbReference>
<reference evidence="3 4" key="1">
    <citation type="submission" date="2020-07" db="EMBL/GenBank/DDBJ databases">
        <title>Sequencing the genomes of 1000 actinobacteria strains.</title>
        <authorList>
            <person name="Klenk H.-P."/>
        </authorList>
    </citation>
    <scope>NUCLEOTIDE SEQUENCE [LARGE SCALE GENOMIC DNA]</scope>
    <source>
        <strain evidence="3 4">DSM 44442</strain>
    </source>
</reference>
<comment type="caution">
    <text evidence="3">The sequence shown here is derived from an EMBL/GenBank/DDBJ whole genome shotgun (WGS) entry which is preliminary data.</text>
</comment>
<keyword evidence="4" id="KW-1185">Reference proteome</keyword>
<dbReference type="EMBL" id="JACCFS010000001">
    <property type="protein sequence ID" value="NYJ33908.1"/>
    <property type="molecule type" value="Genomic_DNA"/>
</dbReference>
<gene>
    <name evidence="3" type="ORF">HNR10_001789</name>
</gene>
<dbReference type="GO" id="GO:0004521">
    <property type="term" value="F:RNA endonuclease activity"/>
    <property type="evidence" value="ECO:0007669"/>
    <property type="project" value="TreeGrafter"/>
</dbReference>
<dbReference type="AlphaFoldDB" id="A0A7Z0EKS6"/>
<protein>
    <submittedName>
        <fullName evidence="3">mRNA interferase MazF</fullName>
        <ecNumber evidence="3">3.1.-.-</ecNumber>
    </submittedName>
</protein>
<dbReference type="InterPro" id="IPR011067">
    <property type="entry name" value="Plasmid_toxin/cell-grow_inhib"/>
</dbReference>
<dbReference type="PANTHER" id="PTHR33988:SF1">
    <property type="entry name" value="ENDORIBONUCLEASE MAZF7-RELATED"/>
    <property type="match status" value="1"/>
</dbReference>
<dbReference type="Gene3D" id="2.30.30.110">
    <property type="match status" value="1"/>
</dbReference>
<dbReference type="GO" id="GO:0016075">
    <property type="term" value="P:rRNA catabolic process"/>
    <property type="evidence" value="ECO:0007669"/>
    <property type="project" value="TreeGrafter"/>
</dbReference>
<dbReference type="GO" id="GO:0003677">
    <property type="term" value="F:DNA binding"/>
    <property type="evidence" value="ECO:0007669"/>
    <property type="project" value="InterPro"/>
</dbReference>
<dbReference type="Proteomes" id="UP000572051">
    <property type="component" value="Unassembled WGS sequence"/>
</dbReference>
<dbReference type="GO" id="GO:0016787">
    <property type="term" value="F:hydrolase activity"/>
    <property type="evidence" value="ECO:0007669"/>
    <property type="project" value="UniProtKB-KW"/>
</dbReference>
<evidence type="ECO:0000256" key="2">
    <source>
        <dbReference type="ARBA" id="ARBA00022649"/>
    </source>
</evidence>
<keyword evidence="3" id="KW-0378">Hydrolase</keyword>
<dbReference type="GO" id="GO:0006402">
    <property type="term" value="P:mRNA catabolic process"/>
    <property type="evidence" value="ECO:0007669"/>
    <property type="project" value="TreeGrafter"/>
</dbReference>
<organism evidence="3 4">
    <name type="scientific">Nocardiopsis aegyptia</name>
    <dbReference type="NCBI Taxonomy" id="220378"/>
    <lineage>
        <taxon>Bacteria</taxon>
        <taxon>Bacillati</taxon>
        <taxon>Actinomycetota</taxon>
        <taxon>Actinomycetes</taxon>
        <taxon>Streptosporangiales</taxon>
        <taxon>Nocardiopsidaceae</taxon>
        <taxon>Nocardiopsis</taxon>
    </lineage>
</organism>
<name>A0A7Z0EKS6_9ACTN</name>
<evidence type="ECO:0000313" key="4">
    <source>
        <dbReference type="Proteomes" id="UP000572051"/>
    </source>
</evidence>
<sequence length="110" mass="12483">MRRGEIYMADLGDPIGHEQALRRPVLLVNAQPWLESTPPVLMALPLTRTHRPGPAHVEIEPGSSGLKETSYAKCEDLRTISPLRLERRFGRAEDTVMFRVDVILRRLLSL</sequence>
<dbReference type="InterPro" id="IPR003477">
    <property type="entry name" value="PemK-like"/>
</dbReference>
<comment type="similarity">
    <text evidence="1">Belongs to the PemK/MazF family.</text>
</comment>
<proteinExistence type="inferred from homology"/>
<dbReference type="SUPFAM" id="SSF50118">
    <property type="entry name" value="Cell growth inhibitor/plasmid maintenance toxic component"/>
    <property type="match status" value="1"/>
</dbReference>
<dbReference type="PANTHER" id="PTHR33988">
    <property type="entry name" value="ENDORIBONUCLEASE MAZF-RELATED"/>
    <property type="match status" value="1"/>
</dbReference>
<dbReference type="EC" id="3.1.-.-" evidence="3"/>
<evidence type="ECO:0000313" key="3">
    <source>
        <dbReference type="EMBL" id="NYJ33908.1"/>
    </source>
</evidence>